<evidence type="ECO:0000313" key="12">
    <source>
        <dbReference type="Proteomes" id="UP000827092"/>
    </source>
</evidence>
<evidence type="ECO:0000313" key="11">
    <source>
        <dbReference type="EMBL" id="KAG8177870.1"/>
    </source>
</evidence>
<evidence type="ECO:0000256" key="2">
    <source>
        <dbReference type="ARBA" id="ARBA00004613"/>
    </source>
</evidence>
<evidence type="ECO:0000256" key="10">
    <source>
        <dbReference type="PROSITE-ProRule" id="PRU00023"/>
    </source>
</evidence>
<dbReference type="SUPFAM" id="SSF48403">
    <property type="entry name" value="Ankyrin repeat"/>
    <property type="match status" value="1"/>
</dbReference>
<evidence type="ECO:0000256" key="5">
    <source>
        <dbReference type="ARBA" id="ARBA00022537"/>
    </source>
</evidence>
<dbReference type="AlphaFoldDB" id="A0AAV6U0N6"/>
<keyword evidence="9" id="KW-0472">Membrane</keyword>
<protein>
    <submittedName>
        <fullName evidence="11">Uncharacterized protein</fullName>
    </submittedName>
</protein>
<dbReference type="PROSITE" id="PS50088">
    <property type="entry name" value="ANK_REPEAT"/>
    <property type="match status" value="1"/>
</dbReference>
<reference evidence="11 12" key="1">
    <citation type="journal article" date="2022" name="Nat. Ecol. Evol.">
        <title>A masculinizing supergene underlies an exaggerated male reproductive morph in a spider.</title>
        <authorList>
            <person name="Hendrickx F."/>
            <person name="De Corte Z."/>
            <person name="Sonet G."/>
            <person name="Van Belleghem S.M."/>
            <person name="Kostlbacher S."/>
            <person name="Vangestel C."/>
        </authorList>
    </citation>
    <scope>NUCLEOTIDE SEQUENCE [LARGE SCALE GENOMIC DNA]</scope>
    <source>
        <strain evidence="11">W744_W776</strain>
    </source>
</reference>
<dbReference type="InterPro" id="IPR036770">
    <property type="entry name" value="Ankyrin_rpt-contain_sf"/>
</dbReference>
<feature type="repeat" description="ANK" evidence="10">
    <location>
        <begin position="354"/>
        <end position="387"/>
    </location>
</feature>
<keyword evidence="3" id="KW-0268">Exocytosis</keyword>
<keyword evidence="4" id="KW-0964">Secreted</keyword>
<dbReference type="Gene3D" id="1.25.40.20">
    <property type="entry name" value="Ankyrin repeat-containing domain"/>
    <property type="match status" value="2"/>
</dbReference>
<name>A0AAV6U0N6_9ARAC</name>
<evidence type="ECO:0000256" key="1">
    <source>
        <dbReference type="ARBA" id="ARBA00004175"/>
    </source>
</evidence>
<dbReference type="GO" id="GO:0044231">
    <property type="term" value="C:host cell presynaptic membrane"/>
    <property type="evidence" value="ECO:0007669"/>
    <property type="project" value="UniProtKB-KW"/>
</dbReference>
<keyword evidence="12" id="KW-1185">Reference proteome</keyword>
<evidence type="ECO:0000256" key="3">
    <source>
        <dbReference type="ARBA" id="ARBA00022483"/>
    </source>
</evidence>
<dbReference type="GO" id="GO:0090729">
    <property type="term" value="F:toxin activity"/>
    <property type="evidence" value="ECO:0007669"/>
    <property type="project" value="UniProtKB-KW"/>
</dbReference>
<dbReference type="InterPro" id="IPR002110">
    <property type="entry name" value="Ankyrin_rpt"/>
</dbReference>
<feature type="non-terminal residue" evidence="11">
    <location>
        <position position="1"/>
    </location>
</feature>
<sequence length="479" mass="54702">PGLWKSVESEDIYRVRKLVNLWCRTDLHKNGVALRDVALGTGNEEIISLILGIFDSMKLVYHIYAKDIRAISNLLEINRPRLRLDLRKMSDRGAPILYYLITSEYIAAIELFIKHGCQLYSIMQDDLGYDMPVLFSALNAEVSAAVVEALLPPGKHQQEELLYKILYRGHSVLEVALANNVNLDVFKVLIDRGGPLLLCDRNQANQTVRDLALLSKKSSYVNVIDQVLCDWIKNPNAHPGRREKLALYGWDFEVIKEDLKGNLYTDEFFTHFQNLQCQMQEICQSIESGDLNTFLELKADFENEDENFLWHGRMVGDGMPLLHKAVIYNRLSMVEIILDHKPPTESIDNLFDQNRRTALHYASASASFKDIKKLLMSYGCSEHVLDKVNREPLDFRDKQDTADMMQLLDRLKTKDFKEAEVDPWSDDKVVQIHTHSSPSTCCHSSNTICEGTTSEPSDCESFSEASEEESTRVKSCVIF</sequence>
<keyword evidence="6" id="KW-0800">Toxin</keyword>
<dbReference type="Proteomes" id="UP000827092">
    <property type="component" value="Unassembled WGS sequence"/>
</dbReference>
<evidence type="ECO:0000256" key="9">
    <source>
        <dbReference type="ARBA" id="ARBA00023298"/>
    </source>
</evidence>
<keyword evidence="7" id="KW-0528">Neurotoxin</keyword>
<organism evidence="11 12">
    <name type="scientific">Oedothorax gibbosus</name>
    <dbReference type="NCBI Taxonomy" id="931172"/>
    <lineage>
        <taxon>Eukaryota</taxon>
        <taxon>Metazoa</taxon>
        <taxon>Ecdysozoa</taxon>
        <taxon>Arthropoda</taxon>
        <taxon>Chelicerata</taxon>
        <taxon>Arachnida</taxon>
        <taxon>Araneae</taxon>
        <taxon>Araneomorphae</taxon>
        <taxon>Entelegynae</taxon>
        <taxon>Araneoidea</taxon>
        <taxon>Linyphiidae</taxon>
        <taxon>Erigoninae</taxon>
        <taxon>Oedothorax</taxon>
    </lineage>
</organism>
<dbReference type="Pfam" id="PF12796">
    <property type="entry name" value="Ank_2"/>
    <property type="match status" value="1"/>
</dbReference>
<gene>
    <name evidence="11" type="ORF">JTE90_004267</name>
</gene>
<evidence type="ECO:0000256" key="8">
    <source>
        <dbReference type="ARBA" id="ARBA00023028"/>
    </source>
</evidence>
<evidence type="ECO:0000256" key="4">
    <source>
        <dbReference type="ARBA" id="ARBA00022525"/>
    </source>
</evidence>
<keyword evidence="5" id="KW-1052">Target cell membrane</keyword>
<comment type="subcellular location">
    <subcellularLocation>
        <location evidence="2">Secreted</location>
    </subcellularLocation>
    <subcellularLocation>
        <location evidence="1">Target cell membrane</location>
    </subcellularLocation>
</comment>
<keyword evidence="8" id="KW-0638">Presynaptic neurotoxin</keyword>
<evidence type="ECO:0000256" key="6">
    <source>
        <dbReference type="ARBA" id="ARBA00022656"/>
    </source>
</evidence>
<proteinExistence type="predicted"/>
<dbReference type="GO" id="GO:0005576">
    <property type="term" value="C:extracellular region"/>
    <property type="evidence" value="ECO:0007669"/>
    <property type="project" value="UniProtKB-SubCell"/>
</dbReference>
<accession>A0AAV6U0N6</accession>
<keyword evidence="10" id="KW-0040">ANK repeat</keyword>
<dbReference type="SMART" id="SM00248">
    <property type="entry name" value="ANK"/>
    <property type="match status" value="4"/>
</dbReference>
<evidence type="ECO:0000256" key="7">
    <source>
        <dbReference type="ARBA" id="ARBA00022699"/>
    </source>
</evidence>
<dbReference type="EMBL" id="JAFNEN010000740">
    <property type="protein sequence ID" value="KAG8177870.1"/>
    <property type="molecule type" value="Genomic_DNA"/>
</dbReference>
<comment type="caution">
    <text evidence="11">The sequence shown here is derived from an EMBL/GenBank/DDBJ whole genome shotgun (WGS) entry which is preliminary data.</text>
</comment>
<dbReference type="GO" id="GO:0044218">
    <property type="term" value="C:other organism cell membrane"/>
    <property type="evidence" value="ECO:0007669"/>
    <property type="project" value="UniProtKB-KW"/>
</dbReference>
<dbReference type="GO" id="GO:0006887">
    <property type="term" value="P:exocytosis"/>
    <property type="evidence" value="ECO:0007669"/>
    <property type="project" value="UniProtKB-KW"/>
</dbReference>
<keyword evidence="9" id="KW-1053">Target membrane</keyword>